<keyword evidence="10" id="KW-1185">Reference proteome</keyword>
<keyword evidence="5 8" id="KW-0472">Membrane</keyword>
<dbReference type="GO" id="GO:0008049">
    <property type="term" value="P:male courtship behavior"/>
    <property type="evidence" value="ECO:0007669"/>
    <property type="project" value="TreeGrafter"/>
</dbReference>
<accession>A0AA38I4K3</accession>
<evidence type="ECO:0000313" key="10">
    <source>
        <dbReference type="Proteomes" id="UP001168821"/>
    </source>
</evidence>
<evidence type="ECO:0000256" key="7">
    <source>
        <dbReference type="ARBA" id="ARBA00023224"/>
    </source>
</evidence>
<comment type="similarity">
    <text evidence="8">Belongs to the insect chemoreceptor superfamily. Gustatory receptor (GR) family.</text>
</comment>
<keyword evidence="4 8" id="KW-1133">Transmembrane helix</keyword>
<dbReference type="GO" id="GO:0007635">
    <property type="term" value="P:chemosensory behavior"/>
    <property type="evidence" value="ECO:0007669"/>
    <property type="project" value="TreeGrafter"/>
</dbReference>
<feature type="transmembrane region" description="Helical" evidence="8">
    <location>
        <begin position="135"/>
        <end position="157"/>
    </location>
</feature>
<dbReference type="GO" id="GO:0050909">
    <property type="term" value="P:sensory perception of taste"/>
    <property type="evidence" value="ECO:0007669"/>
    <property type="project" value="InterPro"/>
</dbReference>
<dbReference type="PANTHER" id="PTHR21143:SF104">
    <property type="entry name" value="GUSTATORY RECEPTOR 8A-RELATED"/>
    <property type="match status" value="1"/>
</dbReference>
<keyword evidence="6 8" id="KW-0675">Receptor</keyword>
<gene>
    <name evidence="9" type="ORF">Zmor_019969</name>
</gene>
<evidence type="ECO:0000313" key="9">
    <source>
        <dbReference type="EMBL" id="KAJ3648146.1"/>
    </source>
</evidence>
<evidence type="ECO:0000256" key="2">
    <source>
        <dbReference type="ARBA" id="ARBA00022475"/>
    </source>
</evidence>
<keyword evidence="7 8" id="KW-0807">Transducer</keyword>
<comment type="caution">
    <text evidence="9">The sequence shown here is derived from an EMBL/GenBank/DDBJ whole genome shotgun (WGS) entry which is preliminary data.</text>
</comment>
<comment type="function">
    <text evidence="8">Gustatory receptor which mediates acceptance or avoidance behavior, depending on its substrates.</text>
</comment>
<dbReference type="Pfam" id="PF08395">
    <property type="entry name" value="7tm_7"/>
    <property type="match status" value="1"/>
</dbReference>
<organism evidence="9 10">
    <name type="scientific">Zophobas morio</name>
    <dbReference type="NCBI Taxonomy" id="2755281"/>
    <lineage>
        <taxon>Eukaryota</taxon>
        <taxon>Metazoa</taxon>
        <taxon>Ecdysozoa</taxon>
        <taxon>Arthropoda</taxon>
        <taxon>Hexapoda</taxon>
        <taxon>Insecta</taxon>
        <taxon>Pterygota</taxon>
        <taxon>Neoptera</taxon>
        <taxon>Endopterygota</taxon>
        <taxon>Coleoptera</taxon>
        <taxon>Polyphaga</taxon>
        <taxon>Cucujiformia</taxon>
        <taxon>Tenebrionidae</taxon>
        <taxon>Zophobas</taxon>
    </lineage>
</organism>
<evidence type="ECO:0000256" key="1">
    <source>
        <dbReference type="ARBA" id="ARBA00004651"/>
    </source>
</evidence>
<dbReference type="GO" id="GO:0007165">
    <property type="term" value="P:signal transduction"/>
    <property type="evidence" value="ECO:0007669"/>
    <property type="project" value="UniProtKB-KW"/>
</dbReference>
<dbReference type="Proteomes" id="UP001168821">
    <property type="component" value="Unassembled WGS sequence"/>
</dbReference>
<evidence type="ECO:0000256" key="6">
    <source>
        <dbReference type="ARBA" id="ARBA00023170"/>
    </source>
</evidence>
<feature type="transmembrane region" description="Helical" evidence="8">
    <location>
        <begin position="272"/>
        <end position="292"/>
    </location>
</feature>
<comment type="subcellular location">
    <subcellularLocation>
        <location evidence="1 8">Cell membrane</location>
        <topology evidence="1 8">Multi-pass membrane protein</topology>
    </subcellularLocation>
</comment>
<dbReference type="GO" id="GO:0030424">
    <property type="term" value="C:axon"/>
    <property type="evidence" value="ECO:0007669"/>
    <property type="project" value="TreeGrafter"/>
</dbReference>
<feature type="transmembrane region" description="Helical" evidence="8">
    <location>
        <begin position="12"/>
        <end position="29"/>
    </location>
</feature>
<dbReference type="EMBL" id="JALNTZ010000006">
    <property type="protein sequence ID" value="KAJ3648146.1"/>
    <property type="molecule type" value="Genomic_DNA"/>
</dbReference>
<name>A0AA38I4K3_9CUCU</name>
<evidence type="ECO:0000256" key="5">
    <source>
        <dbReference type="ARBA" id="ARBA00023136"/>
    </source>
</evidence>
<dbReference type="AlphaFoldDB" id="A0AA38I4K3"/>
<reference evidence="9" key="1">
    <citation type="journal article" date="2023" name="G3 (Bethesda)">
        <title>Whole genome assemblies of Zophobas morio and Tenebrio molitor.</title>
        <authorList>
            <person name="Kaur S."/>
            <person name="Stinson S.A."/>
            <person name="diCenzo G.C."/>
        </authorList>
    </citation>
    <scope>NUCLEOTIDE SEQUENCE</scope>
    <source>
        <strain evidence="9">QUZm001</strain>
    </source>
</reference>
<feature type="transmembrane region" description="Helical" evidence="8">
    <location>
        <begin position="355"/>
        <end position="373"/>
    </location>
</feature>
<dbReference type="GO" id="GO:0043025">
    <property type="term" value="C:neuronal cell body"/>
    <property type="evidence" value="ECO:0007669"/>
    <property type="project" value="TreeGrafter"/>
</dbReference>
<feature type="transmembrane region" description="Helical" evidence="8">
    <location>
        <begin position="177"/>
        <end position="196"/>
    </location>
</feature>
<feature type="transmembrane region" description="Helical" evidence="8">
    <location>
        <begin position="79"/>
        <end position="102"/>
    </location>
</feature>
<evidence type="ECO:0000256" key="8">
    <source>
        <dbReference type="RuleBase" id="RU363108"/>
    </source>
</evidence>
<proteinExistence type="inferred from homology"/>
<dbReference type="GO" id="GO:0030425">
    <property type="term" value="C:dendrite"/>
    <property type="evidence" value="ECO:0007669"/>
    <property type="project" value="TreeGrafter"/>
</dbReference>
<keyword evidence="2 8" id="KW-1003">Cell membrane</keyword>
<dbReference type="PANTHER" id="PTHR21143">
    <property type="entry name" value="INVERTEBRATE GUSTATORY RECEPTOR"/>
    <property type="match status" value="1"/>
</dbReference>
<dbReference type="InterPro" id="IPR013604">
    <property type="entry name" value="7TM_chemorcpt"/>
</dbReference>
<feature type="transmembrane region" description="Helical" evidence="8">
    <location>
        <begin position="243"/>
        <end position="266"/>
    </location>
</feature>
<evidence type="ECO:0000256" key="4">
    <source>
        <dbReference type="ARBA" id="ARBA00022989"/>
    </source>
</evidence>
<evidence type="ECO:0000256" key="3">
    <source>
        <dbReference type="ARBA" id="ARBA00022692"/>
    </source>
</evidence>
<dbReference type="GO" id="GO:0005886">
    <property type="term" value="C:plasma membrane"/>
    <property type="evidence" value="ECO:0007669"/>
    <property type="project" value="UniProtKB-SubCell"/>
</dbReference>
<protein>
    <recommendedName>
        <fullName evidence="8">Gustatory receptor</fullName>
    </recommendedName>
</protein>
<keyword evidence="3 8" id="KW-0812">Transmembrane</keyword>
<sequence>MSVKLSIRDIKFIKYFYLYLSIFLITPWYDFRRNCAYKPGVLKMYGVILMGTTSVRLLCAVMDRTLFNAYGNLQYTQKLIAFAIYAATTGISYLTILKSAFLDSHNWRKLFMNFYYIDTELKNVGKPETQITKNFYFELVLKHIFFVLFFTFEFHMWGSFFKVSWVKMIILFSGVELYYEFLLVILLNSLVHSLTIRYKDLNSRLLYVSKKTKIVDEVQSIVHCYRLLGETVEIFNKIFGPQILLIMFQFGFEMVSCLNLSFFSVVYTDFTFYGNVCVANFLWFLWLAYLLLKTVLPMSETVQESRKFIDLMYQMQDQLKEHSLEMTAITRMIHYSKNFTRTFSAAGFFKIKKSIIFGLVSNVATYVIIVFQLDQNQFLQASARNQTVFNYDVL</sequence>